<keyword evidence="1" id="KW-1133">Transmembrane helix</keyword>
<proteinExistence type="predicted"/>
<keyword evidence="1" id="KW-0812">Transmembrane</keyword>
<keyword evidence="1" id="KW-0472">Membrane</keyword>
<gene>
    <name evidence="2" type="ORF">rCG_63398</name>
</gene>
<sequence length="62" mass="7058">MGFCMQEMRTFIKETLFLFYFILLYCIVWLFGTGLLCVALAALELSVDQTGLELRDLPASDS</sequence>
<accession>A6J5W3</accession>
<feature type="transmembrane region" description="Helical" evidence="1">
    <location>
        <begin position="16"/>
        <end position="43"/>
    </location>
</feature>
<name>A6J5W3_RAT</name>
<evidence type="ECO:0000313" key="3">
    <source>
        <dbReference type="Proteomes" id="UP000234681"/>
    </source>
</evidence>
<evidence type="ECO:0000313" key="2">
    <source>
        <dbReference type="EMBL" id="EDM00826.1"/>
    </source>
</evidence>
<dbReference type="Proteomes" id="UP000234681">
    <property type="component" value="Chromosome 2"/>
</dbReference>
<reference evidence="2 3" key="1">
    <citation type="submission" date="2005-09" db="EMBL/GenBank/DDBJ databases">
        <authorList>
            <person name="Mural R.J."/>
            <person name="Li P.W."/>
            <person name="Adams M.D."/>
            <person name="Amanatides P.G."/>
            <person name="Baden-Tillson H."/>
            <person name="Barnstead M."/>
            <person name="Chin S.H."/>
            <person name="Dew I."/>
            <person name="Evans C.A."/>
            <person name="Ferriera S."/>
            <person name="Flanigan M."/>
            <person name="Fosler C."/>
            <person name="Glodek A."/>
            <person name="Gu Z."/>
            <person name="Holt R.A."/>
            <person name="Jennings D."/>
            <person name="Kraft C.L."/>
            <person name="Lu F."/>
            <person name="Nguyen T."/>
            <person name="Nusskern D.R."/>
            <person name="Pfannkoch C.M."/>
            <person name="Sitter C."/>
            <person name="Sutton G.G."/>
            <person name="Venter J.C."/>
            <person name="Wang Z."/>
            <person name="Woodage T."/>
            <person name="Zheng X.H."/>
            <person name="Zhong F."/>
        </authorList>
    </citation>
    <scope>NUCLEOTIDE SEQUENCE [LARGE SCALE GENOMIC DNA]</scope>
    <source>
        <strain>BN</strain>
        <strain evidence="3">Sprague-Dawley</strain>
    </source>
</reference>
<protein>
    <submittedName>
        <fullName evidence="2">RCG63398</fullName>
    </submittedName>
</protein>
<evidence type="ECO:0000256" key="1">
    <source>
        <dbReference type="SAM" id="Phobius"/>
    </source>
</evidence>
<organism evidence="2 3">
    <name type="scientific">Rattus norvegicus</name>
    <name type="common">Rat</name>
    <dbReference type="NCBI Taxonomy" id="10116"/>
    <lineage>
        <taxon>Eukaryota</taxon>
        <taxon>Metazoa</taxon>
        <taxon>Chordata</taxon>
        <taxon>Craniata</taxon>
        <taxon>Vertebrata</taxon>
        <taxon>Euteleostomi</taxon>
        <taxon>Mammalia</taxon>
        <taxon>Eutheria</taxon>
        <taxon>Euarchontoglires</taxon>
        <taxon>Glires</taxon>
        <taxon>Rodentia</taxon>
        <taxon>Myomorpha</taxon>
        <taxon>Muroidea</taxon>
        <taxon>Muridae</taxon>
        <taxon>Murinae</taxon>
        <taxon>Rattus</taxon>
    </lineage>
</organism>
<dbReference type="EMBL" id="CH473976">
    <property type="protein sequence ID" value="EDM00826.1"/>
    <property type="molecule type" value="Genomic_DNA"/>
</dbReference>
<dbReference type="AlphaFoldDB" id="A6J5W3"/>